<evidence type="ECO:0000256" key="2">
    <source>
        <dbReference type="ARBA" id="ARBA00022801"/>
    </source>
</evidence>
<proteinExistence type="inferred from homology"/>
<comment type="caution">
    <text evidence="10">The sequence shown here is derived from an EMBL/GenBank/DDBJ whole genome shotgun (WGS) entry which is preliminary data.</text>
</comment>
<keyword evidence="2 7" id="KW-0378">Hydrolase</keyword>
<evidence type="ECO:0000256" key="1">
    <source>
        <dbReference type="ARBA" id="ARBA00005641"/>
    </source>
</evidence>
<evidence type="ECO:0000256" key="4">
    <source>
        <dbReference type="ARBA" id="ARBA00023277"/>
    </source>
</evidence>
<organism evidence="10 11">
    <name type="scientific">Victivallis lenta</name>
    <dbReference type="NCBI Taxonomy" id="2606640"/>
    <lineage>
        <taxon>Bacteria</taxon>
        <taxon>Pseudomonadati</taxon>
        <taxon>Lentisphaerota</taxon>
        <taxon>Lentisphaeria</taxon>
        <taxon>Victivallales</taxon>
        <taxon>Victivallaceae</taxon>
        <taxon>Victivallis</taxon>
    </lineage>
</organism>
<keyword evidence="11" id="KW-1185">Reference proteome</keyword>
<name>A0A844G301_9BACT</name>
<evidence type="ECO:0000259" key="9">
    <source>
        <dbReference type="Pfam" id="PF00150"/>
    </source>
</evidence>
<dbReference type="SUPFAM" id="SSF51445">
    <property type="entry name" value="(Trans)glycosidases"/>
    <property type="match status" value="1"/>
</dbReference>
<keyword evidence="5 7" id="KW-0326">Glycosidase</keyword>
<evidence type="ECO:0000256" key="5">
    <source>
        <dbReference type="ARBA" id="ARBA00023295"/>
    </source>
</evidence>
<keyword evidence="3" id="KW-0136">Cellulose degradation</keyword>
<evidence type="ECO:0000313" key="10">
    <source>
        <dbReference type="EMBL" id="MST97533.1"/>
    </source>
</evidence>
<gene>
    <name evidence="10" type="ORF">FYJ85_10835</name>
</gene>
<evidence type="ECO:0000313" key="11">
    <source>
        <dbReference type="Proteomes" id="UP000435649"/>
    </source>
</evidence>
<keyword evidence="8" id="KW-0732">Signal</keyword>
<dbReference type="GO" id="GO:0030245">
    <property type="term" value="P:cellulose catabolic process"/>
    <property type="evidence" value="ECO:0007669"/>
    <property type="project" value="UniProtKB-KW"/>
</dbReference>
<dbReference type="EMBL" id="VUNS01000010">
    <property type="protein sequence ID" value="MST97533.1"/>
    <property type="molecule type" value="Genomic_DNA"/>
</dbReference>
<dbReference type="Proteomes" id="UP000435649">
    <property type="component" value="Unassembled WGS sequence"/>
</dbReference>
<dbReference type="InterPro" id="IPR017853">
    <property type="entry name" value="GH"/>
</dbReference>
<feature type="chain" id="PRO_5032758334" evidence="8">
    <location>
        <begin position="19"/>
        <end position="508"/>
    </location>
</feature>
<dbReference type="Pfam" id="PF00150">
    <property type="entry name" value="Cellulase"/>
    <property type="match status" value="1"/>
</dbReference>
<dbReference type="Gene3D" id="3.20.20.80">
    <property type="entry name" value="Glycosidases"/>
    <property type="match status" value="1"/>
</dbReference>
<dbReference type="InterPro" id="IPR001547">
    <property type="entry name" value="Glyco_hydro_5"/>
</dbReference>
<dbReference type="InterPro" id="IPR050386">
    <property type="entry name" value="Glycosyl_hydrolase_5"/>
</dbReference>
<feature type="signal peptide" evidence="8">
    <location>
        <begin position="1"/>
        <end position="18"/>
    </location>
</feature>
<keyword evidence="6" id="KW-0624">Polysaccharide degradation</keyword>
<dbReference type="PANTHER" id="PTHR31297:SF41">
    <property type="entry name" value="ENDOGLUCANASE, PUTATIVE (AFU_ORTHOLOGUE AFUA_5G01830)-RELATED"/>
    <property type="match status" value="1"/>
</dbReference>
<feature type="domain" description="Glycoside hydrolase family 5" evidence="9">
    <location>
        <begin position="191"/>
        <end position="470"/>
    </location>
</feature>
<dbReference type="AlphaFoldDB" id="A0A844G301"/>
<comment type="similarity">
    <text evidence="1 7">Belongs to the glycosyl hydrolase 5 (cellulase A) family.</text>
</comment>
<dbReference type="PANTHER" id="PTHR31297">
    <property type="entry name" value="GLUCAN ENDO-1,6-BETA-GLUCOSIDASE B"/>
    <property type="match status" value="1"/>
</dbReference>
<keyword evidence="4" id="KW-0119">Carbohydrate metabolism</keyword>
<evidence type="ECO:0000256" key="3">
    <source>
        <dbReference type="ARBA" id="ARBA00023001"/>
    </source>
</evidence>
<dbReference type="GO" id="GO:0005576">
    <property type="term" value="C:extracellular region"/>
    <property type="evidence" value="ECO:0007669"/>
    <property type="project" value="TreeGrafter"/>
</dbReference>
<dbReference type="Gene3D" id="2.60.120.260">
    <property type="entry name" value="Galactose-binding domain-like"/>
    <property type="match status" value="1"/>
</dbReference>
<evidence type="ECO:0000256" key="7">
    <source>
        <dbReference type="RuleBase" id="RU361153"/>
    </source>
</evidence>
<dbReference type="PROSITE" id="PS51257">
    <property type="entry name" value="PROKAR_LIPOPROTEIN"/>
    <property type="match status" value="1"/>
</dbReference>
<sequence length="508" mass="58369">MKQILLVLAVFSALLSCAVEEVVFQADFNRKDAVSKWSKNPDMTWQSDGGINNSGCLKFHSTDPNGNHLTYIPLDINKLRGRGVVVEGWMKADQVKESSRSYLGPKLMLSVTHDGTTSYPDQTKKYGTYNWEKFSRYWHVPATATKAYLNLGLQGTTGTVWIDEVRVLLTPALKVPARLEKQLPRQKRTQYRGVMSGNDLSEEAIRELKEVWNANLIRFQIGLNNGLDHTTEAGFRKIVENKLVELEKLIPLARKYGIKILIDMHVGPGTSTDVLLRNQLSWEPKDQQLLVDIWREIAAKYGKEPVIWGYDLLNEPRDENYVYKTDGGLDWNRLAARIAAAIREVDPETPIIVESTDWGGPEGFRTLVPINQPNMIYSFHFYYPNTFTHQGVVGKPDGVLYPGHIAGEEWNREKLKQIMQPVIDFQNKYNVPIYVGEFGVARWAPNAEKWLEDVISIFEENGWDWTYHAYREYNGWDAEIGSDKNDRTRIGDTPRRRVLLKYMRQNEK</sequence>
<accession>A0A844G301</accession>
<reference evidence="10 11" key="1">
    <citation type="submission" date="2019-08" db="EMBL/GenBank/DDBJ databases">
        <title>In-depth cultivation of the pig gut microbiome towards novel bacterial diversity and tailored functional studies.</title>
        <authorList>
            <person name="Wylensek D."/>
            <person name="Hitch T.C.A."/>
            <person name="Clavel T."/>
        </authorList>
    </citation>
    <scope>NUCLEOTIDE SEQUENCE [LARGE SCALE GENOMIC DNA]</scope>
    <source>
        <strain evidence="10 11">BBE-744-WT-12</strain>
    </source>
</reference>
<dbReference type="GO" id="GO:0008422">
    <property type="term" value="F:beta-glucosidase activity"/>
    <property type="evidence" value="ECO:0007669"/>
    <property type="project" value="TreeGrafter"/>
</dbReference>
<protein>
    <submittedName>
        <fullName evidence="10">Glycoside hydrolase family 5 protein</fullName>
    </submittedName>
</protein>
<evidence type="ECO:0000256" key="6">
    <source>
        <dbReference type="ARBA" id="ARBA00023326"/>
    </source>
</evidence>
<dbReference type="GO" id="GO:0009986">
    <property type="term" value="C:cell surface"/>
    <property type="evidence" value="ECO:0007669"/>
    <property type="project" value="TreeGrafter"/>
</dbReference>
<dbReference type="RefSeq" id="WP_154418458.1">
    <property type="nucleotide sequence ID" value="NZ_VUNS01000010.1"/>
</dbReference>
<evidence type="ECO:0000256" key="8">
    <source>
        <dbReference type="SAM" id="SignalP"/>
    </source>
</evidence>